<name>A0ABQ1Q341_9GAMM</name>
<proteinExistence type="inferred from homology"/>
<dbReference type="RefSeq" id="WP_150279129.1">
    <property type="nucleotide sequence ID" value="NZ_BMFF01000008.1"/>
</dbReference>
<keyword evidence="4" id="KW-1185">Reference proteome</keyword>
<comment type="caution">
    <text evidence="3">The sequence shown here is derived from an EMBL/GenBank/DDBJ whole genome shotgun (WGS) entry which is preliminary data.</text>
</comment>
<protein>
    <submittedName>
        <fullName evidence="3">Tellurium resistance protein</fullName>
    </submittedName>
</protein>
<evidence type="ECO:0000256" key="2">
    <source>
        <dbReference type="PIRNR" id="PIRNR026508"/>
    </source>
</evidence>
<dbReference type="PANTHER" id="PTHR38432:SF1">
    <property type="entry name" value="TELA-LIKE PROTEIN SAOUHSC_01408"/>
    <property type="match status" value="1"/>
</dbReference>
<evidence type="ECO:0000256" key="1">
    <source>
        <dbReference type="ARBA" id="ARBA00005541"/>
    </source>
</evidence>
<organism evidence="3 4">
    <name type="scientific">Halopseudomonas salina</name>
    <dbReference type="NCBI Taxonomy" id="1323744"/>
    <lineage>
        <taxon>Bacteria</taxon>
        <taxon>Pseudomonadati</taxon>
        <taxon>Pseudomonadota</taxon>
        <taxon>Gammaproteobacteria</taxon>
        <taxon>Pseudomonadales</taxon>
        <taxon>Pseudomonadaceae</taxon>
        <taxon>Halopseudomonas</taxon>
    </lineage>
</organism>
<sequence length="378" mass="41400">MNESTPSANGSSVSVGLPLPDTAITTYQAATGTELANIERALAEIDLNDSNSILFFGTAAQGEVTMVADEMLEGVRNKDTGPAGQALNEMVTTLRGFPLEELDPKRKRGFLARLLGRARPIARILQQYEEVRGHIDAISNRLDDHTSALMKDIGMLDRLYDKTLAYFQTLAVYIAAGEESLRRLDEDTLPALARDAESSGEMLQAQALRDLRAKRDDLERRVHDLKLTRQVTMQSLPSIRLVQENDKALVSKIGSTMANTIPLWRQQLAMAVTIARSMESGTTLKQATDLTNELLTSNADALRTSSEVIRTQVERGVVDIGSVKQANDALIATIDDALRIANEGRLQRVEAEKQLITCETELKQALRAAQASSTQQPG</sequence>
<comment type="similarity">
    <text evidence="1 2">Belongs to the TelA family.</text>
</comment>
<reference evidence="4" key="1">
    <citation type="journal article" date="2019" name="Int. J. Syst. Evol. Microbiol.">
        <title>The Global Catalogue of Microorganisms (GCM) 10K type strain sequencing project: providing services to taxonomists for standard genome sequencing and annotation.</title>
        <authorList>
            <consortium name="The Broad Institute Genomics Platform"/>
            <consortium name="The Broad Institute Genome Sequencing Center for Infectious Disease"/>
            <person name="Wu L."/>
            <person name="Ma J."/>
        </authorList>
    </citation>
    <scope>NUCLEOTIDE SEQUENCE [LARGE SCALE GENOMIC DNA]</scope>
    <source>
        <strain evidence="4">CGMCC 1.12482</strain>
    </source>
</reference>
<accession>A0ABQ1Q341</accession>
<dbReference type="Proteomes" id="UP000638188">
    <property type="component" value="Unassembled WGS sequence"/>
</dbReference>
<dbReference type="EMBL" id="BMFF01000008">
    <property type="protein sequence ID" value="GGD10580.1"/>
    <property type="molecule type" value="Genomic_DNA"/>
</dbReference>
<evidence type="ECO:0000313" key="4">
    <source>
        <dbReference type="Proteomes" id="UP000638188"/>
    </source>
</evidence>
<gene>
    <name evidence="3" type="primary">telA</name>
    <name evidence="3" type="ORF">GCM10007418_32020</name>
</gene>
<dbReference type="PANTHER" id="PTHR38432">
    <property type="entry name" value="TELA-LIKE PROTEIN SAOUHSC_01408"/>
    <property type="match status" value="1"/>
</dbReference>
<dbReference type="Pfam" id="PF05816">
    <property type="entry name" value="TelA"/>
    <property type="match status" value="1"/>
</dbReference>
<evidence type="ECO:0000313" key="3">
    <source>
        <dbReference type="EMBL" id="GGD10580.1"/>
    </source>
</evidence>
<dbReference type="InterPro" id="IPR008863">
    <property type="entry name" value="Toxic_anion-R_TelA"/>
</dbReference>
<dbReference type="PIRSF" id="PIRSF026508">
    <property type="entry name" value="TelA"/>
    <property type="match status" value="1"/>
</dbReference>